<evidence type="ECO:0000256" key="4">
    <source>
        <dbReference type="ARBA" id="ARBA00022840"/>
    </source>
</evidence>
<dbReference type="PROSITE" id="PS51194">
    <property type="entry name" value="HELICASE_CTER"/>
    <property type="match status" value="1"/>
</dbReference>
<comment type="domain">
    <text evidence="6">The Q motif is unique to and characteristic of the DEAD box family of RNA helicases and controls ATP binding and hydrolysis.</text>
</comment>
<comment type="catalytic activity">
    <reaction evidence="6">
        <text>ATP + H2O = ADP + phosphate + H(+)</text>
        <dbReference type="Rhea" id="RHEA:13065"/>
        <dbReference type="ChEBI" id="CHEBI:15377"/>
        <dbReference type="ChEBI" id="CHEBI:15378"/>
        <dbReference type="ChEBI" id="CHEBI:30616"/>
        <dbReference type="ChEBI" id="CHEBI:43474"/>
        <dbReference type="ChEBI" id="CHEBI:456216"/>
        <dbReference type="EC" id="3.6.4.13"/>
    </reaction>
</comment>
<evidence type="ECO:0000256" key="2">
    <source>
        <dbReference type="ARBA" id="ARBA00022801"/>
    </source>
</evidence>
<keyword evidence="5 6" id="KW-0694">RNA-binding</keyword>
<dbReference type="EC" id="3.6.4.13" evidence="6"/>
<keyword evidence="11" id="KW-1185">Reference proteome</keyword>
<dbReference type="GO" id="GO:0003723">
    <property type="term" value="F:RNA binding"/>
    <property type="evidence" value="ECO:0007669"/>
    <property type="project" value="UniProtKB-UniRule"/>
</dbReference>
<comment type="similarity">
    <text evidence="6">Belongs to the DEAD box helicase family.</text>
</comment>
<keyword evidence="2 6" id="KW-0378">Hydrolase</keyword>
<evidence type="ECO:0000259" key="9">
    <source>
        <dbReference type="PROSITE" id="PS51194"/>
    </source>
</evidence>
<feature type="compositionally biased region" description="Polar residues" evidence="7">
    <location>
        <begin position="162"/>
        <end position="180"/>
    </location>
</feature>
<dbReference type="SUPFAM" id="SSF52540">
    <property type="entry name" value="P-loop containing nucleoside triphosphate hydrolases"/>
    <property type="match status" value="1"/>
</dbReference>
<feature type="region of interest" description="Disordered" evidence="7">
    <location>
        <begin position="93"/>
        <end position="202"/>
    </location>
</feature>
<protein>
    <recommendedName>
        <fullName evidence="6">ATP-dependent RNA helicase</fullName>
        <ecNumber evidence="6">3.6.4.13</ecNumber>
    </recommendedName>
</protein>
<evidence type="ECO:0000256" key="5">
    <source>
        <dbReference type="ARBA" id="ARBA00022884"/>
    </source>
</evidence>
<sequence length="1027" mass="112569">MEQLGTATDSLDAFMATLSGPVAGNRHECLSFSVPYSRNGSACELDPVAQSHDIQQQPRRSPCPKAEPGSPTKTGLVSDGHEIEHLCASEKNGLHRSAGSWPSAAEPSFSGTGNGTPGTSPRHEPAKRQRHWGAASRTAHLADRTRQVQALQPRSEPCLSSLPASSRPDNADTVSVPASSDTEDNDAASGSMQVEGVTADRRHRTVSEAPGVLVRDLEQPHRLLGVSLLHNWEQTGLPTTILDWLKDGLGMGHPTLVQRACIPVLVRGHHCVGVAETGSGKTLAYLVPLVRYLIRSWRDRGRRRTCPVAVVITPTRELAMQVHKLLVTLLQHLSWPSCSALEPERYAADASFRASVADPDIAVPAMPESWCLCAYGGADLAANVATLCRGVRVLIGTPGRLISLLQLNRGRFLHLRGTALLVLDEVDRLLDLGFAPQIQRILAATSTQVQMAFFSATLPPIMEKLIRKLISQQRQAAIASDGSHHQRYRARRRLVLIRCTTRPLTMPQSPGSAYEPGIPLTIQQRVHVLPETDPPQAVEQGEAARFAALLDLLDRHTTARMLVFVSRQEQVDLLFQRLVEWHRQEKQQASKRAPALRRAANEAIEHMLALHGGIDQGDRDDTWDLFRHPLKRSADAGSHASCRLLLATSLAARGLDVPDLDVVVNFHAPRSLEDYVHRVGRTGRANRLGVAYTLFVPHQDDFAAPFLVQCLEAAGQEVPSALATARERWMGTKRPRFARQGAQMPMIECGATRSHVAAPAATRRTIEKSRETRSVSGDVASYPPMSPVEASRPATRHVGRSPKTDDPPAASFDGDGARTVSHASSSMHGCGYSTGLASAAPQQQQQQQQQQSIPSASGHRCRRVEWRPPEYRGRGFTFDTRDLERLRRRLVPAATTDSILLGAGADSSLVEQHQLDACSAKDAVLWADECTAILVINGYPGTVRQRVTSSAFLRHIFEKHGCRVLVKGAYQRNLPERRSRATFHAMPEIQRPLYLWFEAPTTAALQGALQHAQHELASDKSIEETMF</sequence>
<dbReference type="Gene3D" id="3.40.50.300">
    <property type="entry name" value="P-loop containing nucleotide triphosphate hydrolases"/>
    <property type="match status" value="2"/>
</dbReference>
<keyword evidence="3 6" id="KW-0347">Helicase</keyword>
<dbReference type="Pfam" id="PF00270">
    <property type="entry name" value="DEAD"/>
    <property type="match status" value="1"/>
</dbReference>
<dbReference type="SMART" id="SM00487">
    <property type="entry name" value="DEXDc"/>
    <property type="match status" value="1"/>
</dbReference>
<accession>M1UWJ3</accession>
<dbReference type="GO" id="GO:0005524">
    <property type="term" value="F:ATP binding"/>
    <property type="evidence" value="ECO:0007669"/>
    <property type="project" value="UniProtKB-UniRule"/>
</dbReference>
<organism evidence="10 11">
    <name type="scientific">Cyanidioschyzon merolae (strain NIES-3377 / 10D)</name>
    <name type="common">Unicellular red alga</name>
    <dbReference type="NCBI Taxonomy" id="280699"/>
    <lineage>
        <taxon>Eukaryota</taxon>
        <taxon>Rhodophyta</taxon>
        <taxon>Bangiophyceae</taxon>
        <taxon>Cyanidiales</taxon>
        <taxon>Cyanidiaceae</taxon>
        <taxon>Cyanidioschyzon</taxon>
    </lineage>
</organism>
<dbReference type="InterPro" id="IPR044742">
    <property type="entry name" value="DEAD/DEAH_RhlB"/>
</dbReference>
<dbReference type="GO" id="GO:0003724">
    <property type="term" value="F:RNA helicase activity"/>
    <property type="evidence" value="ECO:0007669"/>
    <property type="project" value="UniProtKB-EC"/>
</dbReference>
<proteinExistence type="inferred from homology"/>
<evidence type="ECO:0000256" key="7">
    <source>
        <dbReference type="SAM" id="MobiDB-lite"/>
    </source>
</evidence>
<dbReference type="Gramene" id="CMR433CT">
    <property type="protein sequence ID" value="CMR433CT"/>
    <property type="gene ID" value="CMR433C"/>
</dbReference>
<evidence type="ECO:0000256" key="3">
    <source>
        <dbReference type="ARBA" id="ARBA00022806"/>
    </source>
</evidence>
<feature type="region of interest" description="Disordered" evidence="7">
    <location>
        <begin position="49"/>
        <end position="77"/>
    </location>
</feature>
<dbReference type="SMART" id="SM00490">
    <property type="entry name" value="HELICc"/>
    <property type="match status" value="1"/>
</dbReference>
<evidence type="ECO:0000256" key="1">
    <source>
        <dbReference type="ARBA" id="ARBA00022741"/>
    </source>
</evidence>
<dbReference type="InterPro" id="IPR014001">
    <property type="entry name" value="Helicase_ATP-bd"/>
</dbReference>
<evidence type="ECO:0000313" key="10">
    <source>
        <dbReference type="EMBL" id="BAM82611.1"/>
    </source>
</evidence>
<dbReference type="RefSeq" id="XP_005538647.1">
    <property type="nucleotide sequence ID" value="XM_005538590.1"/>
</dbReference>
<feature type="compositionally biased region" description="Basic and acidic residues" evidence="7">
    <location>
        <begin position="764"/>
        <end position="773"/>
    </location>
</feature>
<dbReference type="InterPro" id="IPR001650">
    <property type="entry name" value="Helicase_C-like"/>
</dbReference>
<dbReference type="Pfam" id="PF00271">
    <property type="entry name" value="Helicase_C"/>
    <property type="match status" value="1"/>
</dbReference>
<dbReference type="CDD" id="cd18787">
    <property type="entry name" value="SF2_C_DEAD"/>
    <property type="match status" value="1"/>
</dbReference>
<dbReference type="eggNOG" id="KOG0334">
    <property type="taxonomic scope" value="Eukaryota"/>
</dbReference>
<name>M1UWJ3_CYAM1</name>
<dbReference type="GeneID" id="16997000"/>
<dbReference type="EMBL" id="AP006500">
    <property type="protein sequence ID" value="BAM82611.1"/>
    <property type="molecule type" value="Genomic_DNA"/>
</dbReference>
<dbReference type="InterPro" id="IPR027417">
    <property type="entry name" value="P-loop_NTPase"/>
</dbReference>
<feature type="compositionally biased region" description="Low complexity" evidence="7">
    <location>
        <begin position="842"/>
        <end position="851"/>
    </location>
</feature>
<keyword evidence="1 6" id="KW-0547">Nucleotide-binding</keyword>
<dbReference type="CDD" id="cd00268">
    <property type="entry name" value="DEADc"/>
    <property type="match status" value="1"/>
</dbReference>
<reference evidence="10 11" key="2">
    <citation type="journal article" date="2007" name="BMC Biol.">
        <title>A 100%-complete sequence reveals unusually simple genomic features in the hot-spring red alga Cyanidioschyzon merolae.</title>
        <authorList>
            <person name="Nozaki H."/>
            <person name="Takano H."/>
            <person name="Misumi O."/>
            <person name="Terasawa K."/>
            <person name="Matsuzaki M."/>
            <person name="Maruyama S."/>
            <person name="Nishida K."/>
            <person name="Yagisawa F."/>
            <person name="Yoshida Y."/>
            <person name="Fujiwara T."/>
            <person name="Takio S."/>
            <person name="Tamura K."/>
            <person name="Chung S.J."/>
            <person name="Nakamura S."/>
            <person name="Kuroiwa H."/>
            <person name="Tanaka K."/>
            <person name="Sato N."/>
            <person name="Kuroiwa T."/>
        </authorList>
    </citation>
    <scope>NUCLEOTIDE SEQUENCE [LARGE SCALE GENOMIC DNA]</scope>
    <source>
        <strain evidence="10 11">10D</strain>
    </source>
</reference>
<dbReference type="PROSITE" id="PS51192">
    <property type="entry name" value="HELICASE_ATP_BIND_1"/>
    <property type="match status" value="1"/>
</dbReference>
<feature type="region of interest" description="Disordered" evidence="7">
    <location>
        <begin position="754"/>
        <end position="866"/>
    </location>
</feature>
<evidence type="ECO:0000259" key="8">
    <source>
        <dbReference type="PROSITE" id="PS51192"/>
    </source>
</evidence>
<dbReference type="InterPro" id="IPR011545">
    <property type="entry name" value="DEAD/DEAH_box_helicase_dom"/>
</dbReference>
<reference evidence="10 11" key="1">
    <citation type="journal article" date="2004" name="Nature">
        <title>Genome sequence of the ultrasmall unicellular red alga Cyanidioschyzon merolae 10D.</title>
        <authorList>
            <person name="Matsuzaki M."/>
            <person name="Misumi O."/>
            <person name="Shin-i T."/>
            <person name="Maruyama S."/>
            <person name="Takahara M."/>
            <person name="Miyagishima S."/>
            <person name="Mori T."/>
            <person name="Nishida K."/>
            <person name="Yagisawa F."/>
            <person name="Nishida K."/>
            <person name="Yoshida Y."/>
            <person name="Nishimura Y."/>
            <person name="Nakao S."/>
            <person name="Kobayashi T."/>
            <person name="Momoyama Y."/>
            <person name="Higashiyama T."/>
            <person name="Minoda A."/>
            <person name="Sano M."/>
            <person name="Nomoto H."/>
            <person name="Oishi K."/>
            <person name="Hayashi H."/>
            <person name="Ohta F."/>
            <person name="Nishizaka S."/>
            <person name="Haga S."/>
            <person name="Miura S."/>
            <person name="Morishita T."/>
            <person name="Kabeya Y."/>
            <person name="Terasawa K."/>
            <person name="Suzuki Y."/>
            <person name="Ishii Y."/>
            <person name="Asakawa S."/>
            <person name="Takano H."/>
            <person name="Ohta N."/>
            <person name="Kuroiwa H."/>
            <person name="Tanaka K."/>
            <person name="Shimizu N."/>
            <person name="Sugano S."/>
            <person name="Sato N."/>
            <person name="Nozaki H."/>
            <person name="Ogasawara N."/>
            <person name="Kohara Y."/>
            <person name="Kuroiwa T."/>
        </authorList>
    </citation>
    <scope>NUCLEOTIDE SEQUENCE [LARGE SCALE GENOMIC DNA]</scope>
    <source>
        <strain evidence="10 11">10D</strain>
    </source>
</reference>
<dbReference type="GO" id="GO:0016787">
    <property type="term" value="F:hydrolase activity"/>
    <property type="evidence" value="ECO:0007669"/>
    <property type="project" value="UniProtKB-KW"/>
</dbReference>
<evidence type="ECO:0000256" key="6">
    <source>
        <dbReference type="RuleBase" id="RU365068"/>
    </source>
</evidence>
<dbReference type="Proteomes" id="UP000007014">
    <property type="component" value="Chromosome 18"/>
</dbReference>
<keyword evidence="4 6" id="KW-0067">ATP-binding</keyword>
<dbReference type="PANTHER" id="PTHR24031">
    <property type="entry name" value="RNA HELICASE"/>
    <property type="match status" value="1"/>
</dbReference>
<dbReference type="KEGG" id="cme:CYME_CMR433C"/>
<gene>
    <name evidence="10" type="ORF">CYME_CMR433C</name>
</gene>
<evidence type="ECO:0000313" key="11">
    <source>
        <dbReference type="Proteomes" id="UP000007014"/>
    </source>
</evidence>
<dbReference type="OrthoDB" id="10557874at2759"/>
<dbReference type="AlphaFoldDB" id="M1UWJ3"/>
<comment type="function">
    <text evidence="6">RNA helicase.</text>
</comment>
<feature type="domain" description="Helicase C-terminal" evidence="9">
    <location>
        <begin position="545"/>
        <end position="730"/>
    </location>
</feature>
<feature type="domain" description="Helicase ATP-binding" evidence="8">
    <location>
        <begin position="262"/>
        <end position="476"/>
    </location>
</feature>
<dbReference type="HOGENOM" id="CLU_295004_0_0_1"/>
<dbReference type="STRING" id="280699.M1UWJ3"/>